<keyword evidence="2" id="KW-1185">Reference proteome</keyword>
<dbReference type="KEGG" id="lck:HN018_28285"/>
<gene>
    <name evidence="1" type="ORF">HN018_28285</name>
</gene>
<geneLocation type="plasmid" evidence="1 2">
    <name>unnamed8</name>
</geneLocation>
<dbReference type="Proteomes" id="UP000500767">
    <property type="component" value="Plasmid unnamed8"/>
</dbReference>
<sequence>MKRPDLLLPDAASLLVLGELGLLDLLPSMANRLVLVDLVQMDLEHRAPDIAVPVLAWLHDQADRIQLGVTPSGETLRRLWHYEPAYWPSDGALTAIAEWLADAVMEADTDLLVLTDNLRLHEIASIRGPDADIDVMGLHGLLELAEAQGLVASATDRLIGCSLQQRVTHRRRR</sequence>
<accession>A0A6M8I1Z1</accession>
<dbReference type="AlphaFoldDB" id="A0A6M8I1Z1"/>
<organism evidence="1 2">
    <name type="scientific">Lichenicola cladoniae</name>
    <dbReference type="NCBI Taxonomy" id="1484109"/>
    <lineage>
        <taxon>Bacteria</taxon>
        <taxon>Pseudomonadati</taxon>
        <taxon>Pseudomonadota</taxon>
        <taxon>Alphaproteobacteria</taxon>
        <taxon>Acetobacterales</taxon>
        <taxon>Acetobacteraceae</taxon>
        <taxon>Lichenicola</taxon>
    </lineage>
</organism>
<protein>
    <recommendedName>
        <fullName evidence="3">DUF3368 domain-containing protein</fullName>
    </recommendedName>
</protein>
<keyword evidence="1" id="KW-0614">Plasmid</keyword>
<evidence type="ECO:0000313" key="1">
    <source>
        <dbReference type="EMBL" id="QKE94025.1"/>
    </source>
</evidence>
<evidence type="ECO:0008006" key="3">
    <source>
        <dbReference type="Google" id="ProtNLM"/>
    </source>
</evidence>
<evidence type="ECO:0000313" key="2">
    <source>
        <dbReference type="Proteomes" id="UP000500767"/>
    </source>
</evidence>
<reference evidence="1 2" key="1">
    <citation type="journal article" date="2014" name="World J. Microbiol. Biotechnol.">
        <title>Biodiversity and physiological characteristics of Antarctic and Arctic lichens-associated bacteria.</title>
        <authorList>
            <person name="Lee Y.M."/>
            <person name="Kim E.H."/>
            <person name="Lee H.K."/>
            <person name="Hong S.G."/>
        </authorList>
    </citation>
    <scope>NUCLEOTIDE SEQUENCE [LARGE SCALE GENOMIC DNA]</scope>
    <source>
        <strain evidence="1 2">PAMC 26569</strain>
        <plasmid evidence="1">unnamed8</plasmid>
    </source>
</reference>
<name>A0A6M8I1Z1_9PROT</name>
<dbReference type="RefSeq" id="WP_171837343.1">
    <property type="nucleotide sequence ID" value="NZ_CP053715.1"/>
</dbReference>
<dbReference type="EMBL" id="CP053715">
    <property type="protein sequence ID" value="QKE94025.1"/>
    <property type="molecule type" value="Genomic_DNA"/>
</dbReference>
<proteinExistence type="predicted"/>